<accession>A0AAW9HJN4</accession>
<sequence>MDTHVERSVVGVPKALLEDERLSFDALALAVYCLGLGENASAGYRALAGRGLSEARTRKALSELEAAGYRFRGADGRVVISDTPMTTSPTQATAAASADTASTTGTGQGMVRERRERREVPAGVDVVDECVPAPLANLLKGVGRERATGYLEEALDHGWTKHAIYNALNNNPFPADAKNPVGLVIYRIRHIASKQPRGTKQPPAPAPVAPAPEEKPGAASLAVFSLPARQPPDTKSGVGSQVGGQENLRAIRERISTLRGV</sequence>
<dbReference type="Proteomes" id="UP001288320">
    <property type="component" value="Unassembled WGS sequence"/>
</dbReference>
<evidence type="ECO:0000256" key="1">
    <source>
        <dbReference type="SAM" id="MobiDB-lite"/>
    </source>
</evidence>
<evidence type="ECO:0000313" key="3">
    <source>
        <dbReference type="Proteomes" id="UP001288320"/>
    </source>
</evidence>
<protein>
    <recommendedName>
        <fullName evidence="4">Helix-turn-helix domain-containing protein</fullName>
    </recommendedName>
</protein>
<organism evidence="2 3">
    <name type="scientific">Actinotignum timonense</name>
    <dbReference type="NCBI Taxonomy" id="1870995"/>
    <lineage>
        <taxon>Bacteria</taxon>
        <taxon>Bacillati</taxon>
        <taxon>Actinomycetota</taxon>
        <taxon>Actinomycetes</taxon>
        <taxon>Actinomycetales</taxon>
        <taxon>Actinomycetaceae</taxon>
        <taxon>Actinotignum</taxon>
    </lineage>
</organism>
<comment type="caution">
    <text evidence="2">The sequence shown here is derived from an EMBL/GenBank/DDBJ whole genome shotgun (WGS) entry which is preliminary data.</text>
</comment>
<feature type="compositionally biased region" description="Low complexity" evidence="1">
    <location>
        <begin position="85"/>
        <end position="105"/>
    </location>
</feature>
<dbReference type="AlphaFoldDB" id="A0AAW9HJN4"/>
<evidence type="ECO:0000313" key="2">
    <source>
        <dbReference type="EMBL" id="MDY5140261.1"/>
    </source>
</evidence>
<feature type="region of interest" description="Disordered" evidence="1">
    <location>
        <begin position="194"/>
        <end position="247"/>
    </location>
</feature>
<gene>
    <name evidence="2" type="ORF">R6G74_02860</name>
</gene>
<reference evidence="2" key="1">
    <citation type="submission" date="2023-10" db="EMBL/GenBank/DDBJ databases">
        <title>Whole Genome based description of the genera Actinobaculum and Actinotignum reveals a complex phylogenetic relationship within the species included in the genus Actinotignum.</title>
        <authorList>
            <person name="Jensen C.S."/>
            <person name="Dargis R."/>
            <person name="Kemp M."/>
            <person name="Christensen J.J."/>
        </authorList>
    </citation>
    <scope>NUCLEOTIDE SEQUENCE</scope>
    <source>
        <strain evidence="2">SLA_B245</strain>
    </source>
</reference>
<dbReference type="RefSeq" id="WP_284906044.1">
    <property type="nucleotide sequence ID" value="NZ_JASOZT010000031.1"/>
</dbReference>
<dbReference type="EMBL" id="JAWNFV010000004">
    <property type="protein sequence ID" value="MDY5140261.1"/>
    <property type="molecule type" value="Genomic_DNA"/>
</dbReference>
<name>A0AAW9HJN4_9ACTO</name>
<evidence type="ECO:0008006" key="4">
    <source>
        <dbReference type="Google" id="ProtNLM"/>
    </source>
</evidence>
<feature type="region of interest" description="Disordered" evidence="1">
    <location>
        <begin position="85"/>
        <end position="119"/>
    </location>
</feature>
<proteinExistence type="predicted"/>